<evidence type="ECO:0000259" key="9">
    <source>
        <dbReference type="PROSITE" id="PS51826"/>
    </source>
</evidence>
<organism evidence="10 11">
    <name type="scientific">Cryobacterium ruanii</name>
    <dbReference type="NCBI Taxonomy" id="1259197"/>
    <lineage>
        <taxon>Bacteria</taxon>
        <taxon>Bacillati</taxon>
        <taxon>Actinomycetota</taxon>
        <taxon>Actinomycetes</taxon>
        <taxon>Micrococcales</taxon>
        <taxon>Microbacteriaceae</taxon>
        <taxon>Cryobacterium</taxon>
    </lineage>
</organism>
<evidence type="ECO:0000256" key="2">
    <source>
        <dbReference type="ARBA" id="ARBA00007317"/>
    </source>
</evidence>
<evidence type="ECO:0000256" key="4">
    <source>
        <dbReference type="ARBA" id="ARBA00022823"/>
    </source>
</evidence>
<dbReference type="PANTHER" id="PTHR43178:SF5">
    <property type="entry name" value="LIPOAMIDE ACYLTRANSFERASE COMPONENT OF BRANCHED-CHAIN ALPHA-KETO ACID DEHYDROGENASE COMPLEX, MITOCHONDRIAL"/>
    <property type="match status" value="1"/>
</dbReference>
<proteinExistence type="inferred from homology"/>
<accession>A0A4R9AKJ5</accession>
<dbReference type="AlphaFoldDB" id="A0A4R9AKJ5"/>
<dbReference type="GO" id="GO:0031405">
    <property type="term" value="F:lipoic acid binding"/>
    <property type="evidence" value="ECO:0007669"/>
    <property type="project" value="TreeGrafter"/>
</dbReference>
<dbReference type="RefSeq" id="WP_134556772.1">
    <property type="nucleotide sequence ID" value="NZ_SOHK01000023.1"/>
</dbReference>
<dbReference type="InterPro" id="IPR003016">
    <property type="entry name" value="2-oxoA_DH_lipoyl-BS"/>
</dbReference>
<dbReference type="CDD" id="cd06849">
    <property type="entry name" value="lipoyl_domain"/>
    <property type="match status" value="1"/>
</dbReference>
<evidence type="ECO:0000256" key="3">
    <source>
        <dbReference type="ARBA" id="ARBA00022679"/>
    </source>
</evidence>
<evidence type="ECO:0000256" key="1">
    <source>
        <dbReference type="ARBA" id="ARBA00001938"/>
    </source>
</evidence>
<keyword evidence="4 6" id="KW-0450">Lipoyl</keyword>
<dbReference type="PROSITE" id="PS50968">
    <property type="entry name" value="BIOTINYL_LIPOYL"/>
    <property type="match status" value="1"/>
</dbReference>
<dbReference type="GO" id="GO:0005737">
    <property type="term" value="C:cytoplasm"/>
    <property type="evidence" value="ECO:0007669"/>
    <property type="project" value="TreeGrafter"/>
</dbReference>
<evidence type="ECO:0000313" key="10">
    <source>
        <dbReference type="EMBL" id="TFD63456.1"/>
    </source>
</evidence>
<keyword evidence="3 6" id="KW-0808">Transferase</keyword>
<protein>
    <recommendedName>
        <fullName evidence="6">Dihydrolipoamide acetyltransferase component of pyruvate dehydrogenase complex</fullName>
        <ecNumber evidence="6">2.3.1.-</ecNumber>
    </recommendedName>
</protein>
<evidence type="ECO:0000313" key="11">
    <source>
        <dbReference type="Proteomes" id="UP000298154"/>
    </source>
</evidence>
<dbReference type="FunFam" id="3.30.559.10:FF:000007">
    <property type="entry name" value="Dihydrolipoamide acetyltransferase component of pyruvate dehydrogenase complex"/>
    <property type="match status" value="1"/>
</dbReference>
<dbReference type="InterPro" id="IPR001078">
    <property type="entry name" value="2-oxoacid_DH_actylTfrase"/>
</dbReference>
<sequence length="512" mass="52631">MIKIFKLPDLGEGLTESEIVAWLVAPGDEVTLNQHIADVETAKAVVELPSPFAGVVRVLHQPAGVVVHVGEPIVSFDIGGEPDTPPTADAAAPAPAPAPVPAPAPLPAPVPVPAPVLAPVEQREANLVGYGPAVERGGHPHRRARQGGGLPVVVDRPASDQAALADRKTPVAPFTQPRTAADAALDPLTLAAAAVDQPAAALPGERPRSTPPVRALARDLGVDLTTVTGTGRDGLITRDDVRAHLTHSVPEPGLHTTTPHPSGTLPGAGTGAGAGAGAFERETRTPIKSLRKLTAAAMVQSAFTAPHVTEFLTIDVTPVVELLESLSGDRQFADAGIGILAVVAKALCLAVGRTPAVNTRWDEPAGEIVQFHHVNLGIAAATPRGLLVPNIPDAERLDLRGLAAALAELTTAARAGTTTPAALAGSTITITNIGVFGIDAGTPILNPGEAAILALGSIRSQPWEYRGQVALRKVLTLSLSFDHRLVDGEQGSRFLADVGTILADPARVLTMV</sequence>
<dbReference type="InterPro" id="IPR011053">
    <property type="entry name" value="Single_hybrid_motif"/>
</dbReference>
<feature type="region of interest" description="Disordered" evidence="7">
    <location>
        <begin position="132"/>
        <end position="152"/>
    </location>
</feature>
<comment type="cofactor">
    <cofactor evidence="1 6">
        <name>(R)-lipoate</name>
        <dbReference type="ChEBI" id="CHEBI:83088"/>
    </cofactor>
</comment>
<dbReference type="EC" id="2.3.1.-" evidence="6"/>
<dbReference type="InterPro" id="IPR004167">
    <property type="entry name" value="PSBD"/>
</dbReference>
<dbReference type="EMBL" id="SOHK01000023">
    <property type="protein sequence ID" value="TFD63456.1"/>
    <property type="molecule type" value="Genomic_DNA"/>
</dbReference>
<evidence type="ECO:0000259" key="8">
    <source>
        <dbReference type="PROSITE" id="PS50968"/>
    </source>
</evidence>
<dbReference type="PANTHER" id="PTHR43178">
    <property type="entry name" value="DIHYDROLIPOAMIDE ACETYLTRANSFERASE COMPONENT OF PYRUVATE DEHYDROGENASE COMPLEX"/>
    <property type="match status" value="1"/>
</dbReference>
<name>A0A4R9AKJ5_9MICO</name>
<dbReference type="Gene3D" id="3.30.559.10">
    <property type="entry name" value="Chloramphenicol acetyltransferase-like domain"/>
    <property type="match status" value="1"/>
</dbReference>
<gene>
    <name evidence="10" type="ORF">E3T47_14575</name>
</gene>
<comment type="similarity">
    <text evidence="2 6">Belongs to the 2-oxoacid dehydrogenase family.</text>
</comment>
<dbReference type="SUPFAM" id="SSF47005">
    <property type="entry name" value="Peripheral subunit-binding domain of 2-oxo acid dehydrogenase complex"/>
    <property type="match status" value="1"/>
</dbReference>
<dbReference type="OrthoDB" id="9805770at2"/>
<dbReference type="Pfam" id="PF02817">
    <property type="entry name" value="E3_binding"/>
    <property type="match status" value="1"/>
</dbReference>
<dbReference type="PROSITE" id="PS00189">
    <property type="entry name" value="LIPOYL"/>
    <property type="match status" value="1"/>
</dbReference>
<keyword evidence="11" id="KW-1185">Reference proteome</keyword>
<dbReference type="PROSITE" id="PS51826">
    <property type="entry name" value="PSBD"/>
    <property type="match status" value="1"/>
</dbReference>
<dbReference type="Gene3D" id="2.40.50.100">
    <property type="match status" value="1"/>
</dbReference>
<dbReference type="GO" id="GO:0016407">
    <property type="term" value="F:acetyltransferase activity"/>
    <property type="evidence" value="ECO:0007669"/>
    <property type="project" value="TreeGrafter"/>
</dbReference>
<dbReference type="InterPro" id="IPR000089">
    <property type="entry name" value="Biotin_lipoyl"/>
</dbReference>
<dbReference type="InterPro" id="IPR036625">
    <property type="entry name" value="E3-bd_dom_sf"/>
</dbReference>
<dbReference type="InterPro" id="IPR023213">
    <property type="entry name" value="CAT-like_dom_sf"/>
</dbReference>
<feature type="domain" description="Peripheral subunit-binding (PSBD)" evidence="9">
    <location>
        <begin position="208"/>
        <end position="245"/>
    </location>
</feature>
<dbReference type="Pfam" id="PF00364">
    <property type="entry name" value="Biotin_lipoyl"/>
    <property type="match status" value="1"/>
</dbReference>
<reference evidence="10 11" key="1">
    <citation type="submission" date="2019-03" db="EMBL/GenBank/DDBJ databases">
        <title>Genomics of glacier-inhabiting Cryobacterium strains.</title>
        <authorList>
            <person name="Liu Q."/>
            <person name="Xin Y.-H."/>
        </authorList>
    </citation>
    <scope>NUCLEOTIDE SEQUENCE [LARGE SCALE GENOMIC DNA]</scope>
    <source>
        <strain evidence="10 11">Sr36</strain>
    </source>
</reference>
<dbReference type="SUPFAM" id="SSF52777">
    <property type="entry name" value="CoA-dependent acyltransferases"/>
    <property type="match status" value="1"/>
</dbReference>
<feature type="domain" description="Lipoyl-binding" evidence="8">
    <location>
        <begin position="2"/>
        <end position="77"/>
    </location>
</feature>
<evidence type="ECO:0000256" key="6">
    <source>
        <dbReference type="RuleBase" id="RU003423"/>
    </source>
</evidence>
<evidence type="ECO:0000256" key="5">
    <source>
        <dbReference type="ARBA" id="ARBA00023315"/>
    </source>
</evidence>
<comment type="caution">
    <text evidence="10">The sequence shown here is derived from an EMBL/GenBank/DDBJ whole genome shotgun (WGS) entry which is preliminary data.</text>
</comment>
<keyword evidence="5 6" id="KW-0012">Acyltransferase</keyword>
<dbReference type="Proteomes" id="UP000298154">
    <property type="component" value="Unassembled WGS sequence"/>
</dbReference>
<dbReference type="Gene3D" id="4.10.320.10">
    <property type="entry name" value="E3-binding domain"/>
    <property type="match status" value="1"/>
</dbReference>
<dbReference type="SUPFAM" id="SSF51230">
    <property type="entry name" value="Single hybrid motif"/>
    <property type="match status" value="1"/>
</dbReference>
<evidence type="ECO:0000256" key="7">
    <source>
        <dbReference type="SAM" id="MobiDB-lite"/>
    </source>
</evidence>
<feature type="region of interest" description="Disordered" evidence="7">
    <location>
        <begin position="77"/>
        <end position="99"/>
    </location>
</feature>
<dbReference type="Pfam" id="PF00198">
    <property type="entry name" value="2-oxoacid_dh"/>
    <property type="match status" value="1"/>
</dbReference>
<dbReference type="InterPro" id="IPR050743">
    <property type="entry name" value="2-oxoacid_DH_E2_comp"/>
</dbReference>